<protein>
    <recommendedName>
        <fullName evidence="13">Cytosol non-specific dipeptidase</fullName>
        <ecNumber evidence="10">3.4.13.18</ecNumber>
    </recommendedName>
    <alternativeName>
        <fullName evidence="16">Aminoacyl-histidine dipeptidase</fullName>
    </alternativeName>
    <alternativeName>
        <fullName evidence="15">Beta-alanyl-histidine dipeptidase</fullName>
    </alternativeName>
    <alternativeName>
        <fullName evidence="14">Carnosinase</fullName>
    </alternativeName>
    <alternativeName>
        <fullName evidence="11">Peptidase D</fullName>
    </alternativeName>
    <alternativeName>
        <fullName evidence="17">Xaa-His dipeptidase</fullName>
    </alternativeName>
</protein>
<evidence type="ECO:0000256" key="17">
    <source>
        <dbReference type="ARBA" id="ARBA00078074"/>
    </source>
</evidence>
<evidence type="ECO:0000256" key="8">
    <source>
        <dbReference type="ARBA" id="ARBA00023285"/>
    </source>
</evidence>
<evidence type="ECO:0000256" key="5">
    <source>
        <dbReference type="ARBA" id="ARBA00022801"/>
    </source>
</evidence>
<dbReference type="Gene3D" id="3.40.630.10">
    <property type="entry name" value="Zn peptidases"/>
    <property type="match status" value="2"/>
</dbReference>
<evidence type="ECO:0000256" key="3">
    <source>
        <dbReference type="ARBA" id="ARBA00022670"/>
    </source>
</evidence>
<proteinExistence type="inferred from homology"/>
<dbReference type="GO" id="GO:0005829">
    <property type="term" value="C:cytosol"/>
    <property type="evidence" value="ECO:0007669"/>
    <property type="project" value="TreeGrafter"/>
</dbReference>
<keyword evidence="18" id="KW-0224">Dipeptidase</keyword>
<evidence type="ECO:0000313" key="19">
    <source>
        <dbReference type="Proteomes" id="UP000236311"/>
    </source>
</evidence>
<comment type="catalytic activity">
    <reaction evidence="9">
        <text>Hydrolysis of dipeptides, preferentially hydrophobic dipeptides including prolyl amino acids.</text>
        <dbReference type="EC" id="3.4.13.18"/>
    </reaction>
</comment>
<accession>A0A2K4ZC98</accession>
<evidence type="ECO:0000313" key="18">
    <source>
        <dbReference type="EMBL" id="SOY28086.1"/>
    </source>
</evidence>
<keyword evidence="8" id="KW-0170">Cobalt</keyword>
<reference evidence="18 19" key="1">
    <citation type="submission" date="2018-01" db="EMBL/GenBank/DDBJ databases">
        <authorList>
            <person name="Gaut B.S."/>
            <person name="Morton B.R."/>
            <person name="Clegg M.T."/>
            <person name="Duvall M.R."/>
        </authorList>
    </citation>
    <scope>NUCLEOTIDE SEQUENCE [LARGE SCALE GENOMIC DNA]</scope>
    <source>
        <strain evidence="18">GP69</strain>
    </source>
</reference>
<sequence length="483" mass="52568">MGILSELEPKNVFTFFEEITKIPHGSGNVEQISNYLADFAGERGLFCIQDSLKNVIIIKEATPGYEQEPAVILQGHMDMVAVRKPDCDIDMKKEGLRVAVRGDEIYAEGTSLGGDDGIAVAYCLALLDAGSIAHPRLEVVITVDEEVGMDGARGIDLSVLKGHRMINLDSEDEGIFLTSCAGGARVHCNLPLNRCERTGKAVEVTLGGLLGGHSGGEIHRERGNSNCLFGRLLYRLSAKMPVSIQELNGGLADNAIPRETRAILVFEEADNAGFMETVKCVEEEMQAELASRDPGFFIQVKENGSGVFSCITAEDTKKAAYFLTALPNGVQAMSPDMPGLVETSLNLGILKVEDAGLQAEFSVRSSVETAKAALIEKLQVITELTGGSCVISGDYPGWKYRKNSPLREKMTSLYKEMYGEMPRVEAIHAGLECGILGSKIKDLDCVSIGPDMRDIHTTEETLSIASTRRVWEYLVRLLEKKEN</sequence>
<dbReference type="InterPro" id="IPR002933">
    <property type="entry name" value="Peptidase_M20"/>
</dbReference>
<dbReference type="PANTHER" id="PTHR43501:SF1">
    <property type="entry name" value="CYTOSOL NON-SPECIFIC DIPEPTIDASE"/>
    <property type="match status" value="1"/>
</dbReference>
<evidence type="ECO:0000256" key="11">
    <source>
        <dbReference type="ARBA" id="ARBA00044252"/>
    </source>
</evidence>
<comment type="cofactor">
    <cofactor evidence="2">
        <name>Zn(2+)</name>
        <dbReference type="ChEBI" id="CHEBI:29105"/>
    </cofactor>
</comment>
<evidence type="ECO:0000256" key="14">
    <source>
        <dbReference type="ARBA" id="ARBA00075285"/>
    </source>
</evidence>
<evidence type="ECO:0000256" key="6">
    <source>
        <dbReference type="ARBA" id="ARBA00022833"/>
    </source>
</evidence>
<dbReference type="GO" id="GO:0006508">
    <property type="term" value="P:proteolysis"/>
    <property type="evidence" value="ECO:0007669"/>
    <property type="project" value="UniProtKB-KW"/>
</dbReference>
<dbReference type="EMBL" id="OFSM01000003">
    <property type="protein sequence ID" value="SOY28086.1"/>
    <property type="molecule type" value="Genomic_DNA"/>
</dbReference>
<keyword evidence="6" id="KW-0862">Zinc</keyword>
<dbReference type="GO" id="GO:0070573">
    <property type="term" value="F:metallodipeptidase activity"/>
    <property type="evidence" value="ECO:0007669"/>
    <property type="project" value="TreeGrafter"/>
</dbReference>
<dbReference type="AlphaFoldDB" id="A0A2K4ZC98"/>
<evidence type="ECO:0000256" key="13">
    <source>
        <dbReference type="ARBA" id="ARBA00071271"/>
    </source>
</evidence>
<dbReference type="NCBIfam" id="TIGR01893">
    <property type="entry name" value="aa-his-dipept"/>
    <property type="match status" value="1"/>
</dbReference>
<evidence type="ECO:0000256" key="16">
    <source>
        <dbReference type="ARBA" id="ARBA00077688"/>
    </source>
</evidence>
<keyword evidence="5 18" id="KW-0378">Hydrolase</keyword>
<dbReference type="OrthoDB" id="9773892at2"/>
<dbReference type="CDD" id="cd03890">
    <property type="entry name" value="M20_pepD"/>
    <property type="match status" value="1"/>
</dbReference>
<evidence type="ECO:0000256" key="9">
    <source>
        <dbReference type="ARBA" id="ARBA00036421"/>
    </source>
</evidence>
<evidence type="ECO:0000256" key="1">
    <source>
        <dbReference type="ARBA" id="ARBA00001941"/>
    </source>
</evidence>
<dbReference type="FunFam" id="3.40.630.10:FF:000018">
    <property type="entry name" value="Aminoacyl-histidine dipeptidase PepD"/>
    <property type="match status" value="1"/>
</dbReference>
<evidence type="ECO:0000256" key="15">
    <source>
        <dbReference type="ARBA" id="ARBA00076004"/>
    </source>
</evidence>
<comment type="similarity">
    <text evidence="12">Belongs to the peptidase M20C family.</text>
</comment>
<dbReference type="EC" id="3.4.13.18" evidence="10"/>
<keyword evidence="3" id="KW-0645">Protease</keyword>
<dbReference type="Proteomes" id="UP000236311">
    <property type="component" value="Unassembled WGS sequence"/>
</dbReference>
<dbReference type="InterPro" id="IPR001160">
    <property type="entry name" value="Peptidase_M20C"/>
</dbReference>
<organism evidence="18 19">
    <name type="scientific">Acetatifactor muris</name>
    <dbReference type="NCBI Taxonomy" id="879566"/>
    <lineage>
        <taxon>Bacteria</taxon>
        <taxon>Bacillati</taxon>
        <taxon>Bacillota</taxon>
        <taxon>Clostridia</taxon>
        <taxon>Lachnospirales</taxon>
        <taxon>Lachnospiraceae</taxon>
        <taxon>Acetatifactor</taxon>
    </lineage>
</organism>
<evidence type="ECO:0000256" key="4">
    <source>
        <dbReference type="ARBA" id="ARBA00022723"/>
    </source>
</evidence>
<dbReference type="PIRSF" id="PIRSF016599">
    <property type="entry name" value="Xaa-His_dipept"/>
    <property type="match status" value="1"/>
</dbReference>
<evidence type="ECO:0000256" key="10">
    <source>
        <dbReference type="ARBA" id="ARBA00038976"/>
    </source>
</evidence>
<comment type="cofactor">
    <cofactor evidence="1">
        <name>Co(2+)</name>
        <dbReference type="ChEBI" id="CHEBI:48828"/>
    </cofactor>
</comment>
<dbReference type="RefSeq" id="WP_103238188.1">
    <property type="nucleotide sequence ID" value="NZ_JANJZD010000003.1"/>
</dbReference>
<evidence type="ECO:0000256" key="12">
    <source>
        <dbReference type="ARBA" id="ARBA00061423"/>
    </source>
</evidence>
<keyword evidence="4" id="KW-0479">Metal-binding</keyword>
<dbReference type="Pfam" id="PF01546">
    <property type="entry name" value="Peptidase_M20"/>
    <property type="match status" value="1"/>
</dbReference>
<evidence type="ECO:0000256" key="7">
    <source>
        <dbReference type="ARBA" id="ARBA00023049"/>
    </source>
</evidence>
<dbReference type="GO" id="GO:0046872">
    <property type="term" value="F:metal ion binding"/>
    <property type="evidence" value="ECO:0007669"/>
    <property type="project" value="UniProtKB-KW"/>
</dbReference>
<evidence type="ECO:0000256" key="2">
    <source>
        <dbReference type="ARBA" id="ARBA00001947"/>
    </source>
</evidence>
<gene>
    <name evidence="18" type="primary">pepD</name>
    <name evidence="18" type="ORF">AMURIS_00793</name>
</gene>
<dbReference type="PRINTS" id="PR00934">
    <property type="entry name" value="XHISDIPTASE"/>
</dbReference>
<name>A0A2K4ZC98_9FIRM</name>
<dbReference type="FunFam" id="3.40.630.10:FF:000015">
    <property type="entry name" value="Aminoacyl-histidine dipeptidase PepD"/>
    <property type="match status" value="1"/>
</dbReference>
<dbReference type="SUPFAM" id="SSF53187">
    <property type="entry name" value="Zn-dependent exopeptidases"/>
    <property type="match status" value="1"/>
</dbReference>
<keyword evidence="19" id="KW-1185">Reference proteome</keyword>
<keyword evidence="7" id="KW-0482">Metalloprotease</keyword>
<dbReference type="PANTHER" id="PTHR43501">
    <property type="entry name" value="CYTOSOL NON-SPECIFIC DIPEPTIDASE"/>
    <property type="match status" value="1"/>
</dbReference>